<dbReference type="SUPFAM" id="SSF48317">
    <property type="entry name" value="Acid phosphatase/Vanadium-dependent haloperoxidase"/>
    <property type="match status" value="1"/>
</dbReference>
<evidence type="ECO:0000256" key="3">
    <source>
        <dbReference type="ARBA" id="ARBA00022692"/>
    </source>
</evidence>
<dbReference type="Gene3D" id="1.20.144.10">
    <property type="entry name" value="Phosphatidic acid phosphatase type 2/haloperoxidase"/>
    <property type="match status" value="1"/>
</dbReference>
<accession>A0A1F5HCW6</accession>
<feature type="transmembrane region" description="Helical" evidence="7">
    <location>
        <begin position="127"/>
        <end position="144"/>
    </location>
</feature>
<keyword evidence="4" id="KW-0378">Hydrolase</keyword>
<dbReference type="AlphaFoldDB" id="A0A1F5HCW6"/>
<evidence type="ECO:0000256" key="7">
    <source>
        <dbReference type="SAM" id="Phobius"/>
    </source>
</evidence>
<gene>
    <name evidence="9" type="ORF">A2196_04760</name>
</gene>
<feature type="transmembrane region" description="Helical" evidence="7">
    <location>
        <begin position="21"/>
        <end position="44"/>
    </location>
</feature>
<dbReference type="InterPro" id="IPR000326">
    <property type="entry name" value="PAP2/HPO"/>
</dbReference>
<keyword evidence="2" id="KW-1003">Cell membrane</keyword>
<dbReference type="InterPro" id="IPR036938">
    <property type="entry name" value="PAP2/HPO_sf"/>
</dbReference>
<protein>
    <recommendedName>
        <fullName evidence="8">Phosphatidic acid phosphatase type 2/haloperoxidase domain-containing protein</fullName>
    </recommendedName>
</protein>
<proteinExistence type="predicted"/>
<name>A0A1F5HCW6_9BACT</name>
<reference evidence="9 10" key="1">
    <citation type="journal article" date="2016" name="Nat. Commun.">
        <title>Thousands of microbial genomes shed light on interconnected biogeochemical processes in an aquifer system.</title>
        <authorList>
            <person name="Anantharaman K."/>
            <person name="Brown C.T."/>
            <person name="Hug L.A."/>
            <person name="Sharon I."/>
            <person name="Castelle C.J."/>
            <person name="Probst A.J."/>
            <person name="Thomas B.C."/>
            <person name="Singh A."/>
            <person name="Wilkins M.J."/>
            <person name="Karaoz U."/>
            <person name="Brodie E.L."/>
            <person name="Williams K.H."/>
            <person name="Hubbard S.S."/>
            <person name="Banfield J.F."/>
        </authorList>
    </citation>
    <scope>NUCLEOTIDE SEQUENCE [LARGE SCALE GENOMIC DNA]</scope>
</reference>
<dbReference type="STRING" id="1797737.A2196_04760"/>
<evidence type="ECO:0000313" key="9">
    <source>
        <dbReference type="EMBL" id="OGE01892.1"/>
    </source>
</evidence>
<evidence type="ECO:0000256" key="2">
    <source>
        <dbReference type="ARBA" id="ARBA00022475"/>
    </source>
</evidence>
<feature type="domain" description="Phosphatidic acid phosphatase type 2/haloperoxidase" evidence="8">
    <location>
        <begin position="56"/>
        <end position="165"/>
    </location>
</feature>
<dbReference type="PANTHER" id="PTHR14969:SF62">
    <property type="entry name" value="DECAPRENYLPHOSPHORYL-5-PHOSPHORIBOSE PHOSPHATASE RV3807C-RELATED"/>
    <property type="match status" value="1"/>
</dbReference>
<evidence type="ECO:0000256" key="1">
    <source>
        <dbReference type="ARBA" id="ARBA00004651"/>
    </source>
</evidence>
<comment type="subcellular location">
    <subcellularLocation>
        <location evidence="1">Cell membrane</location>
        <topology evidence="1">Multi-pass membrane protein</topology>
    </subcellularLocation>
</comment>
<dbReference type="PANTHER" id="PTHR14969">
    <property type="entry name" value="SPHINGOSINE-1-PHOSPHATE PHOSPHOHYDROLASE"/>
    <property type="match status" value="1"/>
</dbReference>
<dbReference type="GO" id="GO:0005886">
    <property type="term" value="C:plasma membrane"/>
    <property type="evidence" value="ECO:0007669"/>
    <property type="project" value="UniProtKB-SubCell"/>
</dbReference>
<evidence type="ECO:0000259" key="8">
    <source>
        <dbReference type="SMART" id="SM00014"/>
    </source>
</evidence>
<dbReference type="SMART" id="SM00014">
    <property type="entry name" value="acidPPc"/>
    <property type="match status" value="1"/>
</dbReference>
<feature type="transmembrane region" description="Helical" evidence="7">
    <location>
        <begin position="51"/>
        <end position="78"/>
    </location>
</feature>
<evidence type="ECO:0000313" key="10">
    <source>
        <dbReference type="Proteomes" id="UP000176751"/>
    </source>
</evidence>
<evidence type="ECO:0000256" key="4">
    <source>
        <dbReference type="ARBA" id="ARBA00022801"/>
    </source>
</evidence>
<feature type="transmembrane region" description="Helical" evidence="7">
    <location>
        <begin position="98"/>
        <end position="120"/>
    </location>
</feature>
<evidence type="ECO:0000256" key="5">
    <source>
        <dbReference type="ARBA" id="ARBA00022989"/>
    </source>
</evidence>
<organism evidence="9 10">
    <name type="scientific">Candidatus Curtissbacteria bacterium RIFOXYA1_FULL_41_14</name>
    <dbReference type="NCBI Taxonomy" id="1797737"/>
    <lineage>
        <taxon>Bacteria</taxon>
        <taxon>Candidatus Curtissiibacteriota</taxon>
    </lineage>
</organism>
<comment type="caution">
    <text evidence="9">The sequence shown here is derived from an EMBL/GenBank/DDBJ whole genome shotgun (WGS) entry which is preliminary data.</text>
</comment>
<keyword evidence="3 7" id="KW-0812">Transmembrane</keyword>
<dbReference type="Proteomes" id="UP000176751">
    <property type="component" value="Unassembled WGS sequence"/>
</dbReference>
<keyword evidence="5 7" id="KW-1133">Transmembrane helix</keyword>
<evidence type="ECO:0000256" key="6">
    <source>
        <dbReference type="ARBA" id="ARBA00023136"/>
    </source>
</evidence>
<feature type="transmembrane region" description="Helical" evidence="7">
    <location>
        <begin position="150"/>
        <end position="167"/>
    </location>
</feature>
<keyword evidence="6 7" id="KW-0472">Membrane</keyword>
<dbReference type="EMBL" id="MFCA01000022">
    <property type="protein sequence ID" value="OGE01892.1"/>
    <property type="molecule type" value="Genomic_DNA"/>
</dbReference>
<sequence length="175" mass="19737">MDSFISHQLNQFAGKWQMVDLLVIFIANWLPYIASIFLFGIFIWRKKLSKNALVLVFFSVIVALIARLPLVFLIQLFINRPRPFVVDSQIINILGQPLTSSFPSGHATFFFALAAALFILDKRLGSILFLFVSLMGLARIVAGVHWTTDILAGAFLGISIVYLAYFSSRHFLPIK</sequence>
<dbReference type="GO" id="GO:0016787">
    <property type="term" value="F:hydrolase activity"/>
    <property type="evidence" value="ECO:0007669"/>
    <property type="project" value="UniProtKB-KW"/>
</dbReference>
<dbReference type="Pfam" id="PF01569">
    <property type="entry name" value="PAP2"/>
    <property type="match status" value="1"/>
</dbReference>